<dbReference type="AlphaFoldDB" id="B9Y8V9"/>
<protein>
    <submittedName>
        <fullName evidence="1">Uncharacterized protein</fullName>
    </submittedName>
</protein>
<sequence>MNLNEKIDHFPINSHSADFRGSFTGIKLLFPINCSIMKVTSTWQG</sequence>
<accession>B9Y8V9</accession>
<name>B9Y8V9_9FIRM</name>
<reference evidence="1 2" key="2">
    <citation type="submission" date="2009-02" db="EMBL/GenBank/DDBJ databases">
        <title>Draft genome sequence of Holdemania filiformis DSM 12042.</title>
        <authorList>
            <person name="Sudarsanam P."/>
            <person name="Ley R."/>
            <person name="Guruge J."/>
            <person name="Turnbaugh P.J."/>
            <person name="Mahowald M."/>
            <person name="Liep D."/>
            <person name="Gordon J."/>
        </authorList>
    </citation>
    <scope>NUCLEOTIDE SEQUENCE [LARGE SCALE GENOMIC DNA]</scope>
    <source>
        <strain evidence="1 2">DSM 12042</strain>
    </source>
</reference>
<organism evidence="1 2">
    <name type="scientific">Holdemania filiformis DSM 12042</name>
    <dbReference type="NCBI Taxonomy" id="545696"/>
    <lineage>
        <taxon>Bacteria</taxon>
        <taxon>Bacillati</taxon>
        <taxon>Bacillota</taxon>
        <taxon>Erysipelotrichia</taxon>
        <taxon>Erysipelotrichales</taxon>
        <taxon>Erysipelotrichaceae</taxon>
        <taxon>Holdemania</taxon>
    </lineage>
</organism>
<dbReference type="STRING" id="545696.HOLDEFILI_02259"/>
<dbReference type="HOGENOM" id="CLU_3200719_0_0_9"/>
<gene>
    <name evidence="1" type="ORF">HOLDEFILI_02259</name>
</gene>
<dbReference type="Proteomes" id="UP000005950">
    <property type="component" value="Unassembled WGS sequence"/>
</dbReference>
<evidence type="ECO:0000313" key="1">
    <source>
        <dbReference type="EMBL" id="EEF67595.1"/>
    </source>
</evidence>
<evidence type="ECO:0000313" key="2">
    <source>
        <dbReference type="Proteomes" id="UP000005950"/>
    </source>
</evidence>
<proteinExistence type="predicted"/>
<dbReference type="EMBL" id="ACCF01000132">
    <property type="protein sequence ID" value="EEF67595.1"/>
    <property type="molecule type" value="Genomic_DNA"/>
</dbReference>
<reference evidence="1 2" key="1">
    <citation type="submission" date="2008-12" db="EMBL/GenBank/DDBJ databases">
        <authorList>
            <person name="Fulton L."/>
            <person name="Clifton S."/>
            <person name="Fulton B."/>
            <person name="Xu J."/>
            <person name="Minx P."/>
            <person name="Pepin K.H."/>
            <person name="Johnson M."/>
            <person name="Bhonagiri V."/>
            <person name="Nash W.E."/>
            <person name="Mardis E.R."/>
            <person name="Wilson R.K."/>
        </authorList>
    </citation>
    <scope>NUCLEOTIDE SEQUENCE [LARGE SCALE GENOMIC DNA]</scope>
    <source>
        <strain evidence="1 2">DSM 12042</strain>
    </source>
</reference>
<comment type="caution">
    <text evidence="1">The sequence shown here is derived from an EMBL/GenBank/DDBJ whole genome shotgun (WGS) entry which is preliminary data.</text>
</comment>